<dbReference type="PANTHER" id="PTHR35617">
    <property type="entry name" value="PHAGE_INTEGRASE DOMAIN-CONTAINING PROTEIN"/>
    <property type="match status" value="1"/>
</dbReference>
<sequence>MVEIETYPKLLEAIPCLEKNVFRACISEEARKELIYGSARFCGMNYNPPPINKNASSTVKKMDSAMYRIQSMLANLTRLMDQYVHDKLRMEPNTDILNNRDLEHNLMIREIIADIAAHITQLRIEHVHKTMEFQRKVPQLMETSIRPLIEVKQMDMLVAAKKAEKRSAARNTTQNRKLFHQRQRYTPLGVAALLLQRRNYKKQIPTQTVGQQATHRAYKQIFGGEGAAAGAENRPNRTAHQPPVGQEHCRKGVKNPIQIPQYSKANFGSLIKESDNQFERVFGANAPRCFNNFTRPKVNATPKPIQKENYIGGKRDSDNGSGNSSLKESHRRSKRLTQRSFKTNKDKADNSTKSGKLYRKGTGYVNSSATGTIYVDTSPRIEKEFSRKIKTVDFAGCYNRTSNSKFKILEDTIESMERSVISPGDARDRSIYRRQRHSLGNYSKLAVLLRLMEPVTGVDAYQRQKVIDYIICPTAKECGWSLCVSLFRQHYNFSVCKKVWGASSPKLLEISENIWKHCINTNTRPQADGSNRMVNDSSDVYNTEQDIRNSRRGSICVLQECKNKELLQLVCRPQGSGSERTNLQLAEMGQSILLLTVELDCTSYTKAMWFPDLMELSTQQPLAYGHYTSPATCSNSDSRSQKRKIAVLEKQTLALSGLEDQRRALENQGLKDYAVDFIVSNKRRVRRRARYSAAQQRFLDWRLSNKIVGDITAPQKINYLAEIYTADELRLNTIRACKSAIMGLVKYPEEINNSQVVIEFFKTLNEFSIKSFVKPKINILTVLNTLSNWGLNSELSVKDLTTKLAWLLAVTGMLRASDIHRIDDARSQIINGSLHLVIVAPKEKRGGQPIERPCQIMEHTNPSICPVKVYTEYKLRVAFTLCPTPHINNDSLIVNRLLQQLNNYSKPLAVDSITRYIQKLSILIARPDNTSVPKARAIGATLAASAGASTDDIVNHAFWSNYSMFDEYY</sequence>
<dbReference type="PANTHER" id="PTHR35617:SF3">
    <property type="entry name" value="CORE-BINDING (CB) DOMAIN-CONTAINING PROTEIN"/>
    <property type="match status" value="1"/>
</dbReference>
<name>A0A2T9YGD3_9FUNG</name>
<organism evidence="2 3">
    <name type="scientific">Smittium simulii</name>
    <dbReference type="NCBI Taxonomy" id="133385"/>
    <lineage>
        <taxon>Eukaryota</taxon>
        <taxon>Fungi</taxon>
        <taxon>Fungi incertae sedis</taxon>
        <taxon>Zoopagomycota</taxon>
        <taxon>Kickxellomycotina</taxon>
        <taxon>Harpellomycetes</taxon>
        <taxon>Harpellales</taxon>
        <taxon>Legeriomycetaceae</taxon>
        <taxon>Smittium</taxon>
    </lineage>
</organism>
<dbReference type="GO" id="GO:0003677">
    <property type="term" value="F:DNA binding"/>
    <property type="evidence" value="ECO:0007669"/>
    <property type="project" value="InterPro"/>
</dbReference>
<evidence type="ECO:0000313" key="3">
    <source>
        <dbReference type="Proteomes" id="UP000245383"/>
    </source>
</evidence>
<dbReference type="GO" id="GO:0015074">
    <property type="term" value="P:DNA integration"/>
    <property type="evidence" value="ECO:0007669"/>
    <property type="project" value="InterPro"/>
</dbReference>
<dbReference type="Gene3D" id="1.10.443.10">
    <property type="entry name" value="Intergrase catalytic core"/>
    <property type="match status" value="1"/>
</dbReference>
<dbReference type="InterPro" id="IPR013762">
    <property type="entry name" value="Integrase-like_cat_sf"/>
</dbReference>
<dbReference type="GO" id="GO:0006310">
    <property type="term" value="P:DNA recombination"/>
    <property type="evidence" value="ECO:0007669"/>
    <property type="project" value="InterPro"/>
</dbReference>
<dbReference type="Proteomes" id="UP000245383">
    <property type="component" value="Unassembled WGS sequence"/>
</dbReference>
<evidence type="ECO:0000256" key="1">
    <source>
        <dbReference type="SAM" id="MobiDB-lite"/>
    </source>
</evidence>
<feature type="region of interest" description="Disordered" evidence="1">
    <location>
        <begin position="294"/>
        <end position="359"/>
    </location>
</feature>
<dbReference type="AlphaFoldDB" id="A0A2T9YGD3"/>
<evidence type="ECO:0000313" key="2">
    <source>
        <dbReference type="EMBL" id="PVU91406.1"/>
    </source>
</evidence>
<proteinExistence type="predicted"/>
<reference evidence="2 3" key="1">
    <citation type="journal article" date="2018" name="MBio">
        <title>Comparative Genomics Reveals the Core Gene Toolbox for the Fungus-Insect Symbiosis.</title>
        <authorList>
            <person name="Wang Y."/>
            <person name="Stata M."/>
            <person name="Wang W."/>
            <person name="Stajich J.E."/>
            <person name="White M.M."/>
            <person name="Moncalvo J.M."/>
        </authorList>
    </citation>
    <scope>NUCLEOTIDE SEQUENCE [LARGE SCALE GENOMIC DNA]</scope>
    <source>
        <strain evidence="2 3">SWE-8-4</strain>
    </source>
</reference>
<comment type="caution">
    <text evidence="2">The sequence shown here is derived from an EMBL/GenBank/DDBJ whole genome shotgun (WGS) entry which is preliminary data.</text>
</comment>
<dbReference type="OrthoDB" id="6769862at2759"/>
<protein>
    <submittedName>
        <fullName evidence="2">Uncharacterized protein</fullName>
    </submittedName>
</protein>
<dbReference type="STRING" id="133385.A0A2T9YGD3"/>
<accession>A0A2T9YGD3</accession>
<feature type="region of interest" description="Disordered" evidence="1">
    <location>
        <begin position="228"/>
        <end position="249"/>
    </location>
</feature>
<gene>
    <name evidence="2" type="ORF">BB561_004407</name>
</gene>
<dbReference type="EMBL" id="MBFR01000201">
    <property type="protein sequence ID" value="PVU91406.1"/>
    <property type="molecule type" value="Genomic_DNA"/>
</dbReference>
<keyword evidence="3" id="KW-1185">Reference proteome</keyword>